<name>A0A6H9WE80_9MICO</name>
<dbReference type="SUPFAM" id="SSF161098">
    <property type="entry name" value="MetI-like"/>
    <property type="match status" value="1"/>
</dbReference>
<keyword evidence="6 7" id="KW-0472">Membrane</keyword>
<keyword evidence="4 7" id="KW-0812">Transmembrane</keyword>
<feature type="domain" description="ABC transmembrane type-1" evidence="8">
    <location>
        <begin position="79"/>
        <end position="261"/>
    </location>
</feature>
<evidence type="ECO:0000256" key="2">
    <source>
        <dbReference type="ARBA" id="ARBA00022448"/>
    </source>
</evidence>
<evidence type="ECO:0000256" key="7">
    <source>
        <dbReference type="RuleBase" id="RU363032"/>
    </source>
</evidence>
<keyword evidence="2 7" id="KW-0813">Transport</keyword>
<dbReference type="GO" id="GO:0055085">
    <property type="term" value="P:transmembrane transport"/>
    <property type="evidence" value="ECO:0007669"/>
    <property type="project" value="InterPro"/>
</dbReference>
<organism evidence="9 10">
    <name type="scientific">Pseudoclavibacter endophyticus</name>
    <dbReference type="NCBI Taxonomy" id="1778590"/>
    <lineage>
        <taxon>Bacteria</taxon>
        <taxon>Bacillati</taxon>
        <taxon>Actinomycetota</taxon>
        <taxon>Actinomycetes</taxon>
        <taxon>Micrococcales</taxon>
        <taxon>Microbacteriaceae</taxon>
        <taxon>Pseudoclavibacter</taxon>
    </lineage>
</organism>
<evidence type="ECO:0000259" key="8">
    <source>
        <dbReference type="PROSITE" id="PS50928"/>
    </source>
</evidence>
<evidence type="ECO:0000313" key="9">
    <source>
        <dbReference type="EMBL" id="KAB1649189.1"/>
    </source>
</evidence>
<evidence type="ECO:0000256" key="3">
    <source>
        <dbReference type="ARBA" id="ARBA00022475"/>
    </source>
</evidence>
<dbReference type="InterPro" id="IPR035906">
    <property type="entry name" value="MetI-like_sf"/>
</dbReference>
<dbReference type="Gene3D" id="1.10.3720.10">
    <property type="entry name" value="MetI-like"/>
    <property type="match status" value="1"/>
</dbReference>
<dbReference type="PANTHER" id="PTHR30151">
    <property type="entry name" value="ALKANE SULFONATE ABC TRANSPORTER-RELATED, MEMBRANE SUBUNIT"/>
    <property type="match status" value="1"/>
</dbReference>
<comment type="subcellular location">
    <subcellularLocation>
        <location evidence="1 7">Cell membrane</location>
        <topology evidence="1 7">Multi-pass membrane protein</topology>
    </subcellularLocation>
</comment>
<dbReference type="AlphaFoldDB" id="A0A6H9WE80"/>
<feature type="transmembrane region" description="Helical" evidence="7">
    <location>
        <begin position="243"/>
        <end position="264"/>
    </location>
</feature>
<evidence type="ECO:0000256" key="6">
    <source>
        <dbReference type="ARBA" id="ARBA00023136"/>
    </source>
</evidence>
<dbReference type="OrthoDB" id="7274389at2"/>
<dbReference type="Proteomes" id="UP000431744">
    <property type="component" value="Unassembled WGS sequence"/>
</dbReference>
<dbReference type="Pfam" id="PF00528">
    <property type="entry name" value="BPD_transp_1"/>
    <property type="match status" value="1"/>
</dbReference>
<dbReference type="CDD" id="cd06261">
    <property type="entry name" value="TM_PBP2"/>
    <property type="match status" value="1"/>
</dbReference>
<feature type="transmembrane region" description="Helical" evidence="7">
    <location>
        <begin position="120"/>
        <end position="139"/>
    </location>
</feature>
<protein>
    <submittedName>
        <fullName evidence="9">ABC transporter permease</fullName>
    </submittedName>
</protein>
<keyword evidence="10" id="KW-1185">Reference proteome</keyword>
<gene>
    <name evidence="9" type="ORF">F8O04_02605</name>
</gene>
<evidence type="ECO:0000313" key="10">
    <source>
        <dbReference type="Proteomes" id="UP000431744"/>
    </source>
</evidence>
<comment type="caution">
    <text evidence="9">The sequence shown here is derived from an EMBL/GenBank/DDBJ whole genome shotgun (WGS) entry which is preliminary data.</text>
</comment>
<keyword evidence="5 7" id="KW-1133">Transmembrane helix</keyword>
<feature type="transmembrane region" description="Helical" evidence="7">
    <location>
        <begin position="32"/>
        <end position="55"/>
    </location>
</feature>
<comment type="similarity">
    <text evidence="7">Belongs to the binding-protein-dependent transport system permease family.</text>
</comment>
<evidence type="ECO:0000256" key="5">
    <source>
        <dbReference type="ARBA" id="ARBA00022989"/>
    </source>
</evidence>
<dbReference type="GO" id="GO:0005886">
    <property type="term" value="C:plasma membrane"/>
    <property type="evidence" value="ECO:0007669"/>
    <property type="project" value="UniProtKB-SubCell"/>
</dbReference>
<keyword evidence="3" id="KW-1003">Cell membrane</keyword>
<feature type="transmembrane region" description="Helical" evidence="7">
    <location>
        <begin position="145"/>
        <end position="164"/>
    </location>
</feature>
<feature type="transmembrane region" description="Helical" evidence="7">
    <location>
        <begin position="208"/>
        <end position="231"/>
    </location>
</feature>
<proteinExistence type="inferred from homology"/>
<dbReference type="RefSeq" id="WP_158027781.1">
    <property type="nucleotide sequence ID" value="NZ_BMHG01000001.1"/>
</dbReference>
<feature type="transmembrane region" description="Helical" evidence="7">
    <location>
        <begin position="185"/>
        <end position="202"/>
    </location>
</feature>
<dbReference type="PANTHER" id="PTHR30151:SF16">
    <property type="entry name" value="ABC TRANSPORTER PERMEASE PROTEIN"/>
    <property type="match status" value="1"/>
</dbReference>
<reference evidence="9 10" key="1">
    <citation type="submission" date="2019-09" db="EMBL/GenBank/DDBJ databases">
        <title>Phylogeny of genus Pseudoclavibacter and closely related genus.</title>
        <authorList>
            <person name="Li Y."/>
        </authorList>
    </citation>
    <scope>NUCLEOTIDE SEQUENCE [LARGE SCALE GENOMIC DNA]</scope>
    <source>
        <strain evidence="9 10">EGI 60007</strain>
    </source>
</reference>
<dbReference type="EMBL" id="WBJY01000001">
    <property type="protein sequence ID" value="KAB1649189.1"/>
    <property type="molecule type" value="Genomic_DNA"/>
</dbReference>
<evidence type="ECO:0000256" key="4">
    <source>
        <dbReference type="ARBA" id="ARBA00022692"/>
    </source>
</evidence>
<accession>A0A6H9WE80</accession>
<evidence type="ECO:0000256" key="1">
    <source>
        <dbReference type="ARBA" id="ARBA00004651"/>
    </source>
</evidence>
<sequence length="279" mass="29102">MVEVTTTTKAAALAATRASAPRRKTRRLLRGLVGVLGLAAVIEIVSRLGIVNPAFLPPFSEVVVNAVGLLARPAFLMHVGATVGTYALGLAIAIVIAVPIGTIFGLSQPVYRSSRTLVELMRPVPPVALIPLVVLAVGSGIEMKLIVVVFAAVWPILFNTMYGVHDVDPVAKHMARSFGLTRGAVIRRVVIPSSAPFIVTGIRVASSIALIVVVTVELVAGGADGIGAFISRARAAGDAVLDVYAGTLMAGVIGLLINLGIGWAERRYFGWADRQEAAA</sequence>
<dbReference type="PROSITE" id="PS50928">
    <property type="entry name" value="ABC_TM1"/>
    <property type="match status" value="1"/>
</dbReference>
<dbReference type="InterPro" id="IPR000515">
    <property type="entry name" value="MetI-like"/>
</dbReference>
<feature type="transmembrane region" description="Helical" evidence="7">
    <location>
        <begin position="75"/>
        <end position="100"/>
    </location>
</feature>